<evidence type="ECO:0000256" key="6">
    <source>
        <dbReference type="ARBA" id="ARBA00023235"/>
    </source>
</evidence>
<name>A0A8C0VUL7_CASCN</name>
<dbReference type="InterPro" id="IPR051062">
    <property type="entry name" value="Topoisomerase_IB"/>
</dbReference>
<keyword evidence="4 8" id="KW-0799">Topoisomerase</keyword>
<dbReference type="PANTHER" id="PTHR10290">
    <property type="entry name" value="DNA TOPOISOMERASE I"/>
    <property type="match status" value="1"/>
</dbReference>
<evidence type="ECO:0000256" key="1">
    <source>
        <dbReference type="ARBA" id="ARBA00000213"/>
    </source>
</evidence>
<evidence type="ECO:0000256" key="8">
    <source>
        <dbReference type="PROSITE-ProRule" id="PRU01382"/>
    </source>
</evidence>
<dbReference type="InterPro" id="IPR036202">
    <property type="entry name" value="TopoI_DNA-bd_euk_N_sf"/>
</dbReference>
<dbReference type="InterPro" id="IPR013500">
    <property type="entry name" value="TopoI_cat_euk"/>
</dbReference>
<dbReference type="Pfam" id="PF14370">
    <property type="entry name" value="Topo_C_assoc"/>
    <property type="match status" value="1"/>
</dbReference>
<keyword evidence="5 8" id="KW-0238">DNA-binding</keyword>
<dbReference type="InterPro" id="IPR013030">
    <property type="entry name" value="DNA_topo_DNA_db_N_dom2"/>
</dbReference>
<sequence>MHAAALLRLGRAAGVRLGDVSRRPASVVAPKSSTAGWEEEKSKDRVRWRQLEHRGPYFVPAYEPLPDGVRIVYDGKPVKLSLAAEEVATLYGKMLHQEYTTKEVFQNNFFNDWRKEMTEEERELIKHLDKCDFTEIHRHFMDKAAARKALPREEKQKLKEEAKKLQQEFGYCILDGQREKISNFKMEPPGLFCGRGNHPKMGMLKRRIRPEDVTINCGRDAKIPEPPAGHQWKEVRSDNTVMWLATWTESVQNSVKYITLNPSSKLKGQRDQQKYEAARRLKGVVGEIRSQYRADWTSPDVKKRQRAVALYFIDKLALRAGNRKEEGETADTVGCCSLRVEHVQLHAQANGCKYVVELDFLGKDSISYSNRMSVEKPVFENLQLFMKNKSPGDHVFDKLTTSSLNKHLQAWMDGLTAKVFRTYNASITLQKQLQALTHANDSQASKILAYNRANRAVAVLCNHQRAAPRTFMKSLQTLHAKIEAKKAQAAEVQVELVKAKANHLTRGDSKSRRLLQKQWQRLQKLEEQLIQLSAQVKDKEENKHVVLGTSKLSYLDPRISIAWCAGPHAVPLVPVPYPPWWAQVLPVAGTSLTGCPVSLVLPPEL</sequence>
<keyword evidence="10" id="KW-0175">Coiled coil</keyword>
<feature type="active site" description="O-(3'-phospho-DNA)-tyrosine intermediate" evidence="8">
    <location>
        <position position="554"/>
    </location>
</feature>
<dbReference type="FunFam" id="3.90.15.10:FF:000003">
    <property type="entry name" value="DNA topoisomerase I"/>
    <property type="match status" value="1"/>
</dbReference>
<dbReference type="CDD" id="cd00659">
    <property type="entry name" value="Topo_IB_C"/>
    <property type="match status" value="1"/>
</dbReference>
<gene>
    <name evidence="12" type="primary">Top1mt</name>
</gene>
<accession>A0A8C0VUL7</accession>
<dbReference type="GO" id="GO:0005634">
    <property type="term" value="C:nucleus"/>
    <property type="evidence" value="ECO:0007669"/>
    <property type="project" value="UniProtKB-SubCell"/>
</dbReference>
<dbReference type="Ensembl" id="ENSCCNT00000001159.1">
    <property type="protein sequence ID" value="ENSCCNP00000000895.1"/>
    <property type="gene ID" value="ENSCCNG00000000997.1"/>
</dbReference>
<dbReference type="InterPro" id="IPR014711">
    <property type="entry name" value="TopoI_cat_a-hlx-sub_euk"/>
</dbReference>
<dbReference type="InterPro" id="IPR008336">
    <property type="entry name" value="TopoI_DNA-bd_euk"/>
</dbReference>
<reference evidence="12" key="1">
    <citation type="submission" date="2023-09" db="UniProtKB">
        <authorList>
            <consortium name="Ensembl"/>
        </authorList>
    </citation>
    <scope>IDENTIFICATION</scope>
</reference>
<dbReference type="InterPro" id="IPR001631">
    <property type="entry name" value="TopoI"/>
</dbReference>
<dbReference type="PANTHER" id="PTHR10290:SF1">
    <property type="entry name" value="DNA TOPOISOMERASE I, MITOCHONDRIAL"/>
    <property type="match status" value="1"/>
</dbReference>
<dbReference type="InterPro" id="IPR013499">
    <property type="entry name" value="TopoI_euk"/>
</dbReference>
<proteinExistence type="inferred from homology"/>
<dbReference type="SUPFAM" id="SSF56741">
    <property type="entry name" value="Eukaryotic DNA topoisomerase I, N-terminal DNA-binding fragment"/>
    <property type="match status" value="1"/>
</dbReference>
<organism evidence="12">
    <name type="scientific">Castor canadensis</name>
    <name type="common">American beaver</name>
    <dbReference type="NCBI Taxonomy" id="51338"/>
    <lineage>
        <taxon>Eukaryota</taxon>
        <taxon>Metazoa</taxon>
        <taxon>Chordata</taxon>
        <taxon>Craniata</taxon>
        <taxon>Vertebrata</taxon>
        <taxon>Euteleostomi</taxon>
        <taxon>Mammalia</taxon>
        <taxon>Eutheria</taxon>
        <taxon>Euarchontoglires</taxon>
        <taxon>Glires</taxon>
        <taxon>Rodentia</taxon>
        <taxon>Castorimorpha</taxon>
        <taxon>Castoridae</taxon>
        <taxon>Castor</taxon>
    </lineage>
</organism>
<dbReference type="GO" id="GO:0006265">
    <property type="term" value="P:DNA topological change"/>
    <property type="evidence" value="ECO:0007669"/>
    <property type="project" value="UniProtKB-UniRule"/>
</dbReference>
<dbReference type="InterPro" id="IPR048045">
    <property type="entry name" value="Topoisomer_I_DNA-bd"/>
</dbReference>
<dbReference type="SMART" id="SM00435">
    <property type="entry name" value="TOPEUc"/>
    <property type="match status" value="1"/>
</dbReference>
<dbReference type="InterPro" id="IPR014727">
    <property type="entry name" value="TopoI_cat_a/b-sub_euk"/>
</dbReference>
<keyword evidence="7" id="KW-0539">Nucleus</keyword>
<dbReference type="FunFam" id="1.10.10.41:FF:000001">
    <property type="entry name" value="DNA topoisomerase I"/>
    <property type="match status" value="1"/>
</dbReference>
<protein>
    <recommendedName>
        <fullName evidence="9">DNA topoisomerase I</fullName>
        <ecNumber evidence="9">5.6.2.1</ecNumber>
    </recommendedName>
    <alternativeName>
        <fullName evidence="9">DNA topoisomerase 1</fullName>
    </alternativeName>
</protein>
<comment type="subcellular location">
    <subcellularLocation>
        <location evidence="2">Nucleus</location>
    </subcellularLocation>
</comment>
<evidence type="ECO:0000256" key="7">
    <source>
        <dbReference type="ARBA" id="ARBA00023242"/>
    </source>
</evidence>
<evidence type="ECO:0000256" key="10">
    <source>
        <dbReference type="SAM" id="Coils"/>
    </source>
</evidence>
<dbReference type="Gene3D" id="3.90.15.10">
    <property type="entry name" value="Topoisomerase I, Chain A, domain 3"/>
    <property type="match status" value="1"/>
</dbReference>
<dbReference type="PRINTS" id="PR00416">
    <property type="entry name" value="EUTPISMRASEI"/>
</dbReference>
<dbReference type="Pfam" id="PF02919">
    <property type="entry name" value="Topoisom_I_N"/>
    <property type="match status" value="1"/>
</dbReference>
<dbReference type="InterPro" id="IPR013034">
    <property type="entry name" value="DNA_topo_DNA_db_N_dom1"/>
</dbReference>
<evidence type="ECO:0000256" key="9">
    <source>
        <dbReference type="RuleBase" id="RU365101"/>
    </source>
</evidence>
<dbReference type="SUPFAM" id="SSF56349">
    <property type="entry name" value="DNA breaking-rejoining enzymes"/>
    <property type="match status" value="1"/>
</dbReference>
<dbReference type="PROSITE" id="PS52038">
    <property type="entry name" value="TOPO_IB_2"/>
    <property type="match status" value="1"/>
</dbReference>
<dbReference type="GO" id="GO:0003917">
    <property type="term" value="F:DNA topoisomerase type I (single strand cut, ATP-independent) activity"/>
    <property type="evidence" value="ECO:0007669"/>
    <property type="project" value="UniProtKB-UniRule"/>
</dbReference>
<dbReference type="InterPro" id="IPR011010">
    <property type="entry name" value="DNA_brk_join_enz"/>
</dbReference>
<evidence type="ECO:0000256" key="2">
    <source>
        <dbReference type="ARBA" id="ARBA00004123"/>
    </source>
</evidence>
<dbReference type="FunFam" id="2.170.11.10:FF:000002">
    <property type="entry name" value="DNA topoisomerase I"/>
    <property type="match status" value="1"/>
</dbReference>
<evidence type="ECO:0000313" key="12">
    <source>
        <dbReference type="Ensembl" id="ENSCCNP00000000895.1"/>
    </source>
</evidence>
<keyword evidence="6 8" id="KW-0413">Isomerase</keyword>
<dbReference type="InterPro" id="IPR025834">
    <property type="entry name" value="TopoI_C_dom"/>
</dbReference>
<evidence type="ECO:0000256" key="5">
    <source>
        <dbReference type="ARBA" id="ARBA00023125"/>
    </source>
</evidence>
<evidence type="ECO:0000259" key="11">
    <source>
        <dbReference type="SMART" id="SM00435"/>
    </source>
</evidence>
<feature type="coiled-coil region" evidence="10">
    <location>
        <begin position="475"/>
        <end position="542"/>
    </location>
</feature>
<evidence type="ECO:0000256" key="3">
    <source>
        <dbReference type="ARBA" id="ARBA00006645"/>
    </source>
</evidence>
<dbReference type="CDD" id="cd03488">
    <property type="entry name" value="Topoisomer_IB_N_htopoI_like"/>
    <property type="match status" value="1"/>
</dbReference>
<feature type="domain" description="DNA topoisomerase I eukaryotic-type" evidence="11">
    <location>
        <begin position="191"/>
        <end position="566"/>
    </location>
</feature>
<dbReference type="GO" id="GO:0005694">
    <property type="term" value="C:chromosome"/>
    <property type="evidence" value="ECO:0007669"/>
    <property type="project" value="InterPro"/>
</dbReference>
<comment type="similarity">
    <text evidence="3 8 9">Belongs to the type IB topoisomerase family.</text>
</comment>
<dbReference type="Gene3D" id="2.170.11.10">
    <property type="entry name" value="DNA Topoisomerase I, domain 2"/>
    <property type="match status" value="1"/>
</dbReference>
<dbReference type="GO" id="GO:0006260">
    <property type="term" value="P:DNA replication"/>
    <property type="evidence" value="ECO:0007669"/>
    <property type="project" value="TreeGrafter"/>
</dbReference>
<dbReference type="SUPFAM" id="SSF46596">
    <property type="entry name" value="Eukaryotic DNA topoisomerase I, dispensable insert domain"/>
    <property type="match status" value="1"/>
</dbReference>
<dbReference type="InterPro" id="IPR018521">
    <property type="entry name" value="TopoIB_AS"/>
</dbReference>
<comment type="catalytic activity">
    <reaction evidence="1 8 9">
        <text>ATP-independent breakage of single-stranded DNA, followed by passage and rejoining.</text>
        <dbReference type="EC" id="5.6.2.1"/>
    </reaction>
</comment>
<dbReference type="GO" id="GO:0003677">
    <property type="term" value="F:DNA binding"/>
    <property type="evidence" value="ECO:0007669"/>
    <property type="project" value="UniProtKB-UniRule"/>
</dbReference>
<dbReference type="AlphaFoldDB" id="A0A8C0VUL7"/>
<evidence type="ECO:0000256" key="4">
    <source>
        <dbReference type="ARBA" id="ARBA00023029"/>
    </source>
</evidence>
<dbReference type="Pfam" id="PF01028">
    <property type="entry name" value="Topoisom_I"/>
    <property type="match status" value="1"/>
</dbReference>
<comment type="function">
    <text evidence="9">Releases the supercoiling and torsional tension of DNA introduced during the DNA replication and transcription by transiently cleaving and rejoining one strand of the DNA duplex. Introduces a single-strand break via transesterification at the specific target site 5'-[CT]CCTTp site in duplex DNA. The scissile phosphodiester is attacked by the catalytic tyrosine of the enzyme, resulting in the formation of a DNA-(3'-phosphotyrosyl)-enzyme intermediate and the expulsion of a 5'-OH DNA strand. The free DNA strand then undergoes passage around the unbroken strand thus removing DNA supercoils. Finally, in the religation step, the DNA 5'-OH attacks the covalent intermediate to expel the active-site tyrosine and restore the DNA phosphodiester backbone.</text>
</comment>
<dbReference type="PROSITE" id="PS00176">
    <property type="entry name" value="TOPO_IB_1"/>
    <property type="match status" value="1"/>
</dbReference>
<dbReference type="GO" id="GO:0042645">
    <property type="term" value="C:mitochondrial nucleoid"/>
    <property type="evidence" value="ECO:0007669"/>
    <property type="project" value="TreeGrafter"/>
</dbReference>
<dbReference type="Gene3D" id="1.10.132.10">
    <property type="match status" value="1"/>
</dbReference>
<dbReference type="EC" id="5.6.2.1" evidence="9"/>
<dbReference type="Gene3D" id="1.10.10.41">
    <property type="entry name" value="Yeast DNA topoisomerase - domain 1"/>
    <property type="match status" value="1"/>
</dbReference>